<evidence type="ECO:0000256" key="3">
    <source>
        <dbReference type="RuleBase" id="RU000363"/>
    </source>
</evidence>
<evidence type="ECO:0000313" key="5">
    <source>
        <dbReference type="Proteomes" id="UP000822688"/>
    </source>
</evidence>
<gene>
    <name evidence="4" type="ORF">KC19_6G132800</name>
</gene>
<dbReference type="PRINTS" id="PR00080">
    <property type="entry name" value="SDRFAMILY"/>
</dbReference>
<dbReference type="GO" id="GO:0016491">
    <property type="term" value="F:oxidoreductase activity"/>
    <property type="evidence" value="ECO:0007669"/>
    <property type="project" value="UniProtKB-KW"/>
</dbReference>
<comment type="similarity">
    <text evidence="1 3">Belongs to the short-chain dehydrogenases/reductases (SDR) family.</text>
</comment>
<dbReference type="AlphaFoldDB" id="A0A8T0HGB3"/>
<dbReference type="PANTHER" id="PTHR44169">
    <property type="entry name" value="NADPH-DEPENDENT 1-ACYLDIHYDROXYACETONE PHOSPHATE REDUCTASE"/>
    <property type="match status" value="1"/>
</dbReference>
<dbReference type="PRINTS" id="PR00081">
    <property type="entry name" value="GDHRDH"/>
</dbReference>
<keyword evidence="2" id="KW-0560">Oxidoreductase</keyword>
<organism evidence="4 5">
    <name type="scientific">Ceratodon purpureus</name>
    <name type="common">Fire moss</name>
    <name type="synonym">Dicranum purpureum</name>
    <dbReference type="NCBI Taxonomy" id="3225"/>
    <lineage>
        <taxon>Eukaryota</taxon>
        <taxon>Viridiplantae</taxon>
        <taxon>Streptophyta</taxon>
        <taxon>Embryophyta</taxon>
        <taxon>Bryophyta</taxon>
        <taxon>Bryophytina</taxon>
        <taxon>Bryopsida</taxon>
        <taxon>Dicranidae</taxon>
        <taxon>Pseudoditrichales</taxon>
        <taxon>Ditrichaceae</taxon>
        <taxon>Ceratodon</taxon>
    </lineage>
</organism>
<evidence type="ECO:0000256" key="2">
    <source>
        <dbReference type="ARBA" id="ARBA00023002"/>
    </source>
</evidence>
<keyword evidence="5" id="KW-1185">Reference proteome</keyword>
<dbReference type="InterPro" id="IPR036291">
    <property type="entry name" value="NAD(P)-bd_dom_sf"/>
</dbReference>
<comment type="caution">
    <text evidence="4">The sequence shown here is derived from an EMBL/GenBank/DDBJ whole genome shotgun (WGS) entry which is preliminary data.</text>
</comment>
<dbReference type="Proteomes" id="UP000822688">
    <property type="component" value="Chromosome 6"/>
</dbReference>
<reference evidence="4 5" key="1">
    <citation type="submission" date="2020-06" db="EMBL/GenBank/DDBJ databases">
        <title>WGS assembly of Ceratodon purpureus strain R40.</title>
        <authorList>
            <person name="Carey S.B."/>
            <person name="Jenkins J."/>
            <person name="Shu S."/>
            <person name="Lovell J.T."/>
            <person name="Sreedasyam A."/>
            <person name="Maumus F."/>
            <person name="Tiley G.P."/>
            <person name="Fernandez-Pozo N."/>
            <person name="Barry K."/>
            <person name="Chen C."/>
            <person name="Wang M."/>
            <person name="Lipzen A."/>
            <person name="Daum C."/>
            <person name="Saski C.A."/>
            <person name="Payton A.C."/>
            <person name="Mcbreen J.C."/>
            <person name="Conrad R.E."/>
            <person name="Kollar L.M."/>
            <person name="Olsson S."/>
            <person name="Huttunen S."/>
            <person name="Landis J.B."/>
            <person name="Wickett N.J."/>
            <person name="Johnson M.G."/>
            <person name="Rensing S.A."/>
            <person name="Grimwood J."/>
            <person name="Schmutz J."/>
            <person name="Mcdaniel S.F."/>
        </authorList>
    </citation>
    <scope>NUCLEOTIDE SEQUENCE [LARGE SCALE GENOMIC DNA]</scope>
    <source>
        <strain evidence="4 5">R40</strain>
    </source>
</reference>
<dbReference type="Pfam" id="PF00106">
    <property type="entry name" value="adh_short"/>
    <property type="match status" value="1"/>
</dbReference>
<dbReference type="Gene3D" id="3.40.50.720">
    <property type="entry name" value="NAD(P)-binding Rossmann-like Domain"/>
    <property type="match status" value="1"/>
</dbReference>
<accession>A0A8T0HGB3</accession>
<dbReference type="EMBL" id="CM026427">
    <property type="protein sequence ID" value="KAG0570015.1"/>
    <property type="molecule type" value="Genomic_DNA"/>
</dbReference>
<dbReference type="SUPFAM" id="SSF51735">
    <property type="entry name" value="NAD(P)-binding Rossmann-fold domains"/>
    <property type="match status" value="1"/>
</dbReference>
<dbReference type="InterPro" id="IPR002347">
    <property type="entry name" value="SDR_fam"/>
</dbReference>
<proteinExistence type="inferred from homology"/>
<protein>
    <submittedName>
        <fullName evidence="4">Uncharacterized protein</fullName>
    </submittedName>
</protein>
<dbReference type="PANTHER" id="PTHR44169:SF6">
    <property type="entry name" value="NADPH-DEPENDENT 1-ACYLDIHYDROXYACETONE PHOSPHATE REDUCTASE"/>
    <property type="match status" value="1"/>
</dbReference>
<evidence type="ECO:0000313" key="4">
    <source>
        <dbReference type="EMBL" id="KAG0570015.1"/>
    </source>
</evidence>
<evidence type="ECO:0000256" key="1">
    <source>
        <dbReference type="ARBA" id="ARBA00006484"/>
    </source>
</evidence>
<dbReference type="GO" id="GO:0005783">
    <property type="term" value="C:endoplasmic reticulum"/>
    <property type="evidence" value="ECO:0007669"/>
    <property type="project" value="TreeGrafter"/>
</dbReference>
<dbReference type="FunFam" id="3.40.50.720:FF:000261">
    <property type="entry name" value="NADPH-dependent 1-acyldihydroxyacetone phosphate reductase"/>
    <property type="match status" value="1"/>
</dbReference>
<name>A0A8T0HGB3_CERPU</name>
<dbReference type="CDD" id="cd05374">
    <property type="entry name" value="17beta-HSD-like_SDR_c"/>
    <property type="match status" value="1"/>
</dbReference>
<sequence>MGGGPVSPGRRDEVVLITGCSEGGIGAALAFEFCDKGFTVVATSRSVGTMKMFELHQHIEVLALDLLSEESVKEAVESVMATYGRIDILVNNAGMPCTAPLAEIPIDLVDKVFRTNYLGPIMLIQAVVPHMVAKGKGKIVNVGSISCLATAPFTGAYAASKAALQASTDALRVELKPFNIDVMMLVPGGVVTGLASKGADILRNNFSALQIFKPYEEYLLKRAMLSHHPKSTPAPLFAKKAVSAIIAKNTPASYTYGFLSRIYRFLYYCPYWIRDWWFSSKVPKVIASKKQL</sequence>